<dbReference type="GO" id="GO:0003677">
    <property type="term" value="F:DNA binding"/>
    <property type="evidence" value="ECO:0007669"/>
    <property type="project" value="InterPro"/>
</dbReference>
<dbReference type="InterPro" id="IPR002514">
    <property type="entry name" value="Transposase_8"/>
</dbReference>
<dbReference type="PANTHER" id="PTHR33215">
    <property type="entry name" value="PROTEIN DISTAL ANTENNA"/>
    <property type="match status" value="1"/>
</dbReference>
<dbReference type="GO" id="GO:0006313">
    <property type="term" value="P:DNA transposition"/>
    <property type="evidence" value="ECO:0007669"/>
    <property type="project" value="InterPro"/>
</dbReference>
<proteinExistence type="predicted"/>
<protein>
    <recommendedName>
        <fullName evidence="3">Transposase</fullName>
    </recommendedName>
</protein>
<keyword evidence="2" id="KW-1185">Reference proteome</keyword>
<accession>A0A254NMH4</accession>
<dbReference type="Proteomes" id="UP000197446">
    <property type="component" value="Unassembled WGS sequence"/>
</dbReference>
<dbReference type="InterPro" id="IPR009057">
    <property type="entry name" value="Homeodomain-like_sf"/>
</dbReference>
<organism evidence="1 2">
    <name type="scientific">Roseateles puraquae</name>
    <dbReference type="NCBI Taxonomy" id="431059"/>
    <lineage>
        <taxon>Bacteria</taxon>
        <taxon>Pseudomonadati</taxon>
        <taxon>Pseudomonadota</taxon>
        <taxon>Betaproteobacteria</taxon>
        <taxon>Burkholderiales</taxon>
        <taxon>Sphaerotilaceae</taxon>
        <taxon>Roseateles</taxon>
    </lineage>
</organism>
<dbReference type="Pfam" id="PF01527">
    <property type="entry name" value="HTH_Tnp_1"/>
    <property type="match status" value="2"/>
</dbReference>
<dbReference type="EMBL" id="NISI01000001">
    <property type="protein sequence ID" value="OWR05743.1"/>
    <property type="molecule type" value="Genomic_DNA"/>
</dbReference>
<dbReference type="OrthoDB" id="9803878at2"/>
<dbReference type="AlphaFoldDB" id="A0A254NMH4"/>
<dbReference type="PANTHER" id="PTHR33215:SF13">
    <property type="entry name" value="PROTEIN DISTAL ANTENNA"/>
    <property type="match status" value="1"/>
</dbReference>
<comment type="caution">
    <text evidence="1">The sequence shown here is derived from an EMBL/GenBank/DDBJ whole genome shotgun (WGS) entry which is preliminary data.</text>
</comment>
<reference evidence="1 2" key="1">
    <citation type="journal article" date="2007" name="Int. J. Syst. Evol. Microbiol.">
        <title>Description of Pelomonas aquatica sp. nov. and Pelomonas puraquae sp. nov., isolated from industrial and haemodialysis water.</title>
        <authorList>
            <person name="Gomila M."/>
            <person name="Bowien B."/>
            <person name="Falsen E."/>
            <person name="Moore E.R."/>
            <person name="Lalucat J."/>
        </authorList>
    </citation>
    <scope>NUCLEOTIDE SEQUENCE [LARGE SCALE GENOMIC DNA]</scope>
    <source>
        <strain evidence="1 2">CCUG 52769</strain>
    </source>
</reference>
<dbReference type="InterPro" id="IPR051839">
    <property type="entry name" value="RD_transcriptional_regulator"/>
</dbReference>
<gene>
    <name evidence="1" type="ORF">CDO81_04650</name>
</gene>
<evidence type="ECO:0008006" key="3">
    <source>
        <dbReference type="Google" id="ProtNLM"/>
    </source>
</evidence>
<dbReference type="SUPFAM" id="SSF46689">
    <property type="entry name" value="Homeodomain-like"/>
    <property type="match status" value="1"/>
</dbReference>
<name>A0A254NMH4_9BURK</name>
<dbReference type="Gene3D" id="1.10.10.60">
    <property type="entry name" value="Homeodomain-like"/>
    <property type="match status" value="1"/>
</dbReference>
<sequence length="154" mass="17007">MNSDELKRTAIDLVVTQGRSVASVSEELNVRSTSVISWLRYAGVSLKGRPRPNVKVSHELRARAVAQIAGGSNVTDIAESLGVTAAAVYRWMRMAGVQKPKHSHRSKSVRYSDEFKRDAVRQVKCRGTIQTVSVETRVSHQTLRNWVIAHGGQA</sequence>
<dbReference type="GO" id="GO:0004803">
    <property type="term" value="F:transposase activity"/>
    <property type="evidence" value="ECO:0007669"/>
    <property type="project" value="InterPro"/>
</dbReference>
<evidence type="ECO:0000313" key="2">
    <source>
        <dbReference type="Proteomes" id="UP000197446"/>
    </source>
</evidence>
<dbReference type="RefSeq" id="WP_088481948.1">
    <property type="nucleotide sequence ID" value="NZ_NISI01000001.1"/>
</dbReference>
<evidence type="ECO:0000313" key="1">
    <source>
        <dbReference type="EMBL" id="OWR05743.1"/>
    </source>
</evidence>